<protein>
    <submittedName>
        <fullName evidence="2">Uncharacterized protein</fullName>
    </submittedName>
</protein>
<dbReference type="Proteomes" id="UP000233256">
    <property type="component" value="Unassembled WGS sequence"/>
</dbReference>
<evidence type="ECO:0000313" key="3">
    <source>
        <dbReference type="Proteomes" id="UP000233256"/>
    </source>
</evidence>
<reference evidence="2 3" key="1">
    <citation type="journal article" date="2017" name="ISME J.">
        <title>Potential for microbial H2 and metal transformations associated with novel bacteria and archaea in deep terrestrial subsurface sediments.</title>
        <authorList>
            <person name="Hernsdorf A.W."/>
            <person name="Amano Y."/>
            <person name="Miyakawa K."/>
            <person name="Ise K."/>
            <person name="Suzuki Y."/>
            <person name="Anantharaman K."/>
            <person name="Probst A."/>
            <person name="Burstein D."/>
            <person name="Thomas B.C."/>
            <person name="Banfield J.F."/>
        </authorList>
    </citation>
    <scope>NUCLEOTIDE SEQUENCE [LARGE SCALE GENOMIC DNA]</scope>
    <source>
        <strain evidence="2">HGW-Wallbacteria-1</strain>
    </source>
</reference>
<feature type="compositionally biased region" description="Basic and acidic residues" evidence="1">
    <location>
        <begin position="52"/>
        <end position="68"/>
    </location>
</feature>
<sequence length="68" mass="7779">MTVHRRLWLCRHFGESEAKDNSSAKLFGLHLWQHIEGCPASPDSPVRSRRPKNPESELIKNDQAKDGL</sequence>
<organism evidence="2 3">
    <name type="scientific">Candidatus Wallbacteria bacterium HGW-Wallbacteria-1</name>
    <dbReference type="NCBI Taxonomy" id="2013854"/>
    <lineage>
        <taxon>Bacteria</taxon>
        <taxon>Candidatus Walliibacteriota</taxon>
    </lineage>
</organism>
<evidence type="ECO:0000256" key="1">
    <source>
        <dbReference type="SAM" id="MobiDB-lite"/>
    </source>
</evidence>
<feature type="region of interest" description="Disordered" evidence="1">
    <location>
        <begin position="40"/>
        <end position="68"/>
    </location>
</feature>
<name>A0A2N1PKQ5_9BACT</name>
<gene>
    <name evidence="2" type="ORF">CVV64_16525</name>
</gene>
<dbReference type="AlphaFoldDB" id="A0A2N1PKQ5"/>
<evidence type="ECO:0000313" key="2">
    <source>
        <dbReference type="EMBL" id="PKK88924.1"/>
    </source>
</evidence>
<comment type="caution">
    <text evidence="2">The sequence shown here is derived from an EMBL/GenBank/DDBJ whole genome shotgun (WGS) entry which is preliminary data.</text>
</comment>
<proteinExistence type="predicted"/>
<accession>A0A2N1PKQ5</accession>
<dbReference type="EMBL" id="PGXC01000030">
    <property type="protein sequence ID" value="PKK88924.1"/>
    <property type="molecule type" value="Genomic_DNA"/>
</dbReference>